<keyword evidence="1" id="KW-0812">Transmembrane</keyword>
<dbReference type="OrthoDB" id="3786964at2"/>
<dbReference type="RefSeq" id="WP_090967717.1">
    <property type="nucleotide sequence ID" value="NZ_FNRT01000002.1"/>
</dbReference>
<dbReference type="InterPro" id="IPR005543">
    <property type="entry name" value="PASTA_dom"/>
</dbReference>
<dbReference type="Gene3D" id="3.30.10.20">
    <property type="match status" value="1"/>
</dbReference>
<feature type="transmembrane region" description="Helical" evidence="1">
    <location>
        <begin position="70"/>
        <end position="91"/>
    </location>
</feature>
<dbReference type="Pfam" id="PF03793">
    <property type="entry name" value="PASTA"/>
    <property type="match status" value="1"/>
</dbReference>
<keyword evidence="1" id="KW-1133">Transmembrane helix</keyword>
<keyword evidence="4" id="KW-1185">Reference proteome</keyword>
<name>A0A1H4KAS8_9ACTN</name>
<evidence type="ECO:0000313" key="4">
    <source>
        <dbReference type="Proteomes" id="UP000198742"/>
    </source>
</evidence>
<proteinExistence type="predicted"/>
<accession>A0A1H4KAS8</accession>
<keyword evidence="1" id="KW-0472">Membrane</keyword>
<reference evidence="4" key="1">
    <citation type="submission" date="2016-10" db="EMBL/GenBank/DDBJ databases">
        <authorList>
            <person name="Varghese N."/>
            <person name="Submissions S."/>
        </authorList>
    </citation>
    <scope>NUCLEOTIDE SEQUENCE [LARGE SCALE GENOMIC DNA]</scope>
    <source>
        <strain evidence="4">DSM 22017</strain>
    </source>
</reference>
<evidence type="ECO:0000256" key="1">
    <source>
        <dbReference type="SAM" id="Phobius"/>
    </source>
</evidence>
<evidence type="ECO:0000259" key="2">
    <source>
        <dbReference type="Pfam" id="PF03793"/>
    </source>
</evidence>
<dbReference type="CDD" id="cd06577">
    <property type="entry name" value="PASTA_pknB"/>
    <property type="match status" value="1"/>
</dbReference>
<evidence type="ECO:0000313" key="3">
    <source>
        <dbReference type="EMBL" id="SEB55664.1"/>
    </source>
</evidence>
<protein>
    <submittedName>
        <fullName evidence="3">PASTA domain-containing protein</fullName>
    </submittedName>
</protein>
<dbReference type="AlphaFoldDB" id="A0A1H4KAS8"/>
<feature type="domain" description="PASTA" evidence="2">
    <location>
        <begin position="100"/>
        <end position="157"/>
    </location>
</feature>
<dbReference type="Proteomes" id="UP000198742">
    <property type="component" value="Unassembled WGS sequence"/>
</dbReference>
<sequence length="314" mass="32667">MDIDEYRAARRTRLVELATELGVPAEESAVVVDQVIEEQQRRIRRADDPDDVVVPALRDRILGGRQRGRSATVVPLVACAAVVLAVSLAYVTRDEDRAPTMPSLLGFTAAEATRTLERDDIAVHVVGVPQCNPAGQVLGSDPPAGSAIGTDEVVTVIATSTPQWKCPADGDSRARAWTFLRFLVGGSAHPDFAPGVRLYVDGEQVTVVDGGASASSPGWRSAVSDPVLQYVSRPAPNPLGQPVVSVSQGTPPATTCGHPRATPVGAVVPSTRLVLMAGGPDAVNGCGLTIDLFEDVLGKISGVALYTPGTAAAP</sequence>
<organism evidence="3 4">
    <name type="scientific">Nocardioides exalbidus</name>
    <dbReference type="NCBI Taxonomy" id="402596"/>
    <lineage>
        <taxon>Bacteria</taxon>
        <taxon>Bacillati</taxon>
        <taxon>Actinomycetota</taxon>
        <taxon>Actinomycetes</taxon>
        <taxon>Propionibacteriales</taxon>
        <taxon>Nocardioidaceae</taxon>
        <taxon>Nocardioides</taxon>
    </lineage>
</organism>
<dbReference type="EMBL" id="FNRT01000002">
    <property type="protein sequence ID" value="SEB55664.1"/>
    <property type="molecule type" value="Genomic_DNA"/>
</dbReference>
<gene>
    <name evidence="3" type="ORF">SAMN04489844_0512</name>
</gene>